<dbReference type="Gene3D" id="2.130.10.10">
    <property type="entry name" value="YVTN repeat-like/Quinoprotein amine dehydrogenase"/>
    <property type="match status" value="1"/>
</dbReference>
<dbReference type="SUPFAM" id="SSF50998">
    <property type="entry name" value="Quinoprotein alcohol dehydrogenase-like"/>
    <property type="match status" value="1"/>
</dbReference>
<dbReference type="Proteomes" id="UP000326903">
    <property type="component" value="Unassembled WGS sequence"/>
</dbReference>
<dbReference type="RefSeq" id="WP_150414810.1">
    <property type="nucleotide sequence ID" value="NZ_VYQF01000002.1"/>
</dbReference>
<sequence length="541" mass="58607">MLNKRLLLPFVVLYGISCWKSDSPVRDTGGSQYVSVLTQHNNNTRSGLNDKEITLTTANVNQQQFGKLFSLNVDDQVYAQPLIVADLILSGAKRNVVFIATVNNTIYAYDGDNGDLYWQKNYTAAGMRPPKNADMTGACGGNYKDFSGNIGIVGTPVIDSLANIMYFVTRSTDGINYFQYLHAVNIMNGGEMPGSPVKIAAIYNANGTTNNVIFNSQKQNQRMGLTLLNGIVYISYSSHCDWGPYHGWILGYNAATLHQQVVYNTTPGGSAGGIWESGTGMAADNKGNLYCVVGNGTVGANNDPTVLTNRGESALKLTPTASTLKVSSYFTPWNYTKLDSFDLDYGSLGAFLIPNSNYYFTGAKDGNIYLLNKDKMGGFSTSANSVQQNIKLSTAGLHCQPSYYKGAKNEWVYLWSDKDNLRAYRFNRVSNLLDVSNVVTSPVPGPLGWNGALLSVSSNGTAEGTGIVWASYASGGNANQSVCPGILRAFDANDITKELWNSSLNTNDYPGNYAKFSSPTIANGHVYLATFSNQVVVYGLK</sequence>
<dbReference type="InterPro" id="IPR011047">
    <property type="entry name" value="Quinoprotein_ADH-like_sf"/>
</dbReference>
<protein>
    <recommendedName>
        <fullName evidence="3">Pyrrolo-quinoline quinone</fullName>
    </recommendedName>
</protein>
<name>A0A5J5IK56_9BACT</name>
<accession>A0A5J5IK56</accession>
<evidence type="ECO:0000313" key="1">
    <source>
        <dbReference type="EMBL" id="KAA9039399.1"/>
    </source>
</evidence>
<keyword evidence="2" id="KW-1185">Reference proteome</keyword>
<dbReference type="AlphaFoldDB" id="A0A5J5IK56"/>
<evidence type="ECO:0000313" key="2">
    <source>
        <dbReference type="Proteomes" id="UP000326903"/>
    </source>
</evidence>
<gene>
    <name evidence="1" type="ORF">FW778_11270</name>
</gene>
<organism evidence="1 2">
    <name type="scientific">Ginsengibacter hankyongi</name>
    <dbReference type="NCBI Taxonomy" id="2607284"/>
    <lineage>
        <taxon>Bacteria</taxon>
        <taxon>Pseudomonadati</taxon>
        <taxon>Bacteroidota</taxon>
        <taxon>Chitinophagia</taxon>
        <taxon>Chitinophagales</taxon>
        <taxon>Chitinophagaceae</taxon>
        <taxon>Ginsengibacter</taxon>
    </lineage>
</organism>
<proteinExistence type="predicted"/>
<reference evidence="1 2" key="1">
    <citation type="submission" date="2019-09" db="EMBL/GenBank/DDBJ databases">
        <title>Draft genome sequence of Ginsengibacter sp. BR5-29.</title>
        <authorList>
            <person name="Im W.-T."/>
        </authorList>
    </citation>
    <scope>NUCLEOTIDE SEQUENCE [LARGE SCALE GENOMIC DNA]</scope>
    <source>
        <strain evidence="1 2">BR5-29</strain>
    </source>
</reference>
<dbReference type="EMBL" id="VYQF01000002">
    <property type="protein sequence ID" value="KAA9039399.1"/>
    <property type="molecule type" value="Genomic_DNA"/>
</dbReference>
<evidence type="ECO:0008006" key="3">
    <source>
        <dbReference type="Google" id="ProtNLM"/>
    </source>
</evidence>
<dbReference type="InterPro" id="IPR015943">
    <property type="entry name" value="WD40/YVTN_repeat-like_dom_sf"/>
</dbReference>
<comment type="caution">
    <text evidence="1">The sequence shown here is derived from an EMBL/GenBank/DDBJ whole genome shotgun (WGS) entry which is preliminary data.</text>
</comment>